<proteinExistence type="predicted"/>
<sequence length="422" mass="44985">MPFSHTIYSFAAVLALSSVSRVTPTTTTTITRRVSSIAPRPPSSPLPAADFSVPITASAPRSKAKKSLLRALRESQAAQAGSNFTTVLAGSDFDEEYLTNVMFGEQEFMLIVDTGSSDTWAPQVGYACFNLDNPVAQSQCSAPQQPGLVAPQSNRSSGHPQARRLSRSAPNSHRHAIYIDNDVSANNLAPPRPDNITTNEADLTNDFGSDTAPSSSSAMNNVVAPPHPERVSVPSSSPAAASDTFSSEGKKGEAQVSMPVPEFSTILKPVNDSKPAYVMTLCSENVTPESNQEFSPQSQSKPAYVTTLSENVIAKSNQESSPQSTPLVATTSDLNTVSEGKSTIVIDAASDNSLVSESEQDNSTQDSSTAESSTSEFTFSDPSTVSRNISSSNNAQPLVFSITYNHTHHHHHHHVHNHYHAA</sequence>
<evidence type="ECO:0000313" key="2">
    <source>
        <dbReference type="Proteomes" id="UP001163835"/>
    </source>
</evidence>
<evidence type="ECO:0000313" key="1">
    <source>
        <dbReference type="EMBL" id="KAJ3810444.1"/>
    </source>
</evidence>
<dbReference type="Proteomes" id="UP001163835">
    <property type="component" value="Unassembled WGS sequence"/>
</dbReference>
<organism evidence="1 2">
    <name type="scientific">Lentinula aff. lateritia</name>
    <dbReference type="NCBI Taxonomy" id="2804960"/>
    <lineage>
        <taxon>Eukaryota</taxon>
        <taxon>Fungi</taxon>
        <taxon>Dikarya</taxon>
        <taxon>Basidiomycota</taxon>
        <taxon>Agaricomycotina</taxon>
        <taxon>Agaricomycetes</taxon>
        <taxon>Agaricomycetidae</taxon>
        <taxon>Agaricales</taxon>
        <taxon>Marasmiineae</taxon>
        <taxon>Omphalotaceae</taxon>
        <taxon>Lentinula</taxon>
    </lineage>
</organism>
<name>A0ACC1U098_9AGAR</name>
<gene>
    <name evidence="1" type="ORF">F5876DRAFT_65601</name>
</gene>
<accession>A0ACC1U098</accession>
<dbReference type="EMBL" id="MU795101">
    <property type="protein sequence ID" value="KAJ3810444.1"/>
    <property type="molecule type" value="Genomic_DNA"/>
</dbReference>
<protein>
    <submittedName>
        <fullName evidence="1">Uncharacterized protein</fullName>
    </submittedName>
</protein>
<reference evidence="1" key="1">
    <citation type="submission" date="2022-09" db="EMBL/GenBank/DDBJ databases">
        <title>A Global Phylogenomic Analysis of the Shiitake Genus Lentinula.</title>
        <authorList>
            <consortium name="DOE Joint Genome Institute"/>
            <person name="Sierra-Patev S."/>
            <person name="Min B."/>
            <person name="Naranjo-Ortiz M."/>
            <person name="Looney B."/>
            <person name="Konkel Z."/>
            <person name="Slot J.C."/>
            <person name="Sakamoto Y."/>
            <person name="Steenwyk J.L."/>
            <person name="Rokas A."/>
            <person name="Carro J."/>
            <person name="Camarero S."/>
            <person name="Ferreira P."/>
            <person name="Molpeceres G."/>
            <person name="Ruiz-Duenas F.J."/>
            <person name="Serrano A."/>
            <person name="Henrissat B."/>
            <person name="Drula E."/>
            <person name="Hughes K.W."/>
            <person name="Mata J.L."/>
            <person name="Ishikawa N.K."/>
            <person name="Vargas-Isla R."/>
            <person name="Ushijima S."/>
            <person name="Smith C.A."/>
            <person name="Ahrendt S."/>
            <person name="Andreopoulos W."/>
            <person name="He G."/>
            <person name="Labutti K."/>
            <person name="Lipzen A."/>
            <person name="Ng V."/>
            <person name="Riley R."/>
            <person name="Sandor L."/>
            <person name="Barry K."/>
            <person name="Martinez A.T."/>
            <person name="Xiao Y."/>
            <person name="Gibbons J.G."/>
            <person name="Terashima K."/>
            <person name="Grigoriev I.V."/>
            <person name="Hibbett D.S."/>
        </authorList>
    </citation>
    <scope>NUCLEOTIDE SEQUENCE</scope>
    <source>
        <strain evidence="1">TMI1499</strain>
    </source>
</reference>
<keyword evidence="2" id="KW-1185">Reference proteome</keyword>
<comment type="caution">
    <text evidence="1">The sequence shown here is derived from an EMBL/GenBank/DDBJ whole genome shotgun (WGS) entry which is preliminary data.</text>
</comment>